<evidence type="ECO:0000313" key="4">
    <source>
        <dbReference type="Proteomes" id="UP000479293"/>
    </source>
</evidence>
<protein>
    <submittedName>
        <fullName evidence="3">VOC family protein</fullName>
    </submittedName>
</protein>
<dbReference type="PANTHER" id="PTHR43048">
    <property type="entry name" value="METHYLMALONYL-COA EPIMERASE"/>
    <property type="match status" value="1"/>
</dbReference>
<dbReference type="RefSeq" id="WP_152760694.1">
    <property type="nucleotide sequence ID" value="NZ_WHLY01000002.1"/>
</dbReference>
<accession>A0A7C9BIB4</accession>
<dbReference type="SUPFAM" id="SSF54593">
    <property type="entry name" value="Glyoxalase/Bleomycin resistance protein/Dihydroxybiphenyl dioxygenase"/>
    <property type="match status" value="2"/>
</dbReference>
<reference evidence="3 4" key="1">
    <citation type="submission" date="2019-10" db="EMBL/GenBank/DDBJ databases">
        <title>Draft Genome Sequence of Cytophagaceae sp. SJW1-29.</title>
        <authorList>
            <person name="Choi A."/>
        </authorList>
    </citation>
    <scope>NUCLEOTIDE SEQUENCE [LARGE SCALE GENOMIC DNA]</scope>
    <source>
        <strain evidence="3 4">SJW1-29</strain>
    </source>
</reference>
<keyword evidence="4" id="KW-1185">Reference proteome</keyword>
<dbReference type="InterPro" id="IPR004360">
    <property type="entry name" value="Glyas_Fos-R_dOase_dom"/>
</dbReference>
<proteinExistence type="predicted"/>
<sequence>MTLPLISAVQQVGVGVSNVSEAWQWYRRVMGFDVPIFNDQAEAKLMIDYTGGKVQSRHAVMALNMAGGGGLEIWQFTSRTPQACAFQPEPGDLGIYAIRFKAPDVTKAYHWMQQQPNARVEPLGKFPDGQGFWGIDPYGNAFQITEDSSWFGRTDNPIGGVAGVVMGVSDMDQSLSFYQTLMDPCEIVYDKTDVFEDIPASVPNQRFRRVVLRKKVSAHGAFSQLLGNLHVELLQALDREPRKLFADRYWGDCGFIHVCFDTLDMAALKKRLSGNGYPFTVDSGGSFGMESAAGRFAYVEDPDGTLIELVETHKLPILKKIGWYLDLQKRKHQHPLPNWMLRMMSLNRVRD</sequence>
<dbReference type="InterPro" id="IPR029068">
    <property type="entry name" value="Glyas_Bleomycin-R_OHBP_Dase"/>
</dbReference>
<name>A0A7C9BIB4_9BACT</name>
<feature type="domain" description="VOC" evidence="2">
    <location>
        <begin position="8"/>
        <end position="147"/>
    </location>
</feature>
<evidence type="ECO:0000259" key="2">
    <source>
        <dbReference type="PROSITE" id="PS51819"/>
    </source>
</evidence>
<evidence type="ECO:0000313" key="3">
    <source>
        <dbReference type="EMBL" id="MPR34457.1"/>
    </source>
</evidence>
<organism evidence="3 4">
    <name type="scientific">Salmonirosea aquatica</name>
    <dbReference type="NCBI Taxonomy" id="2654236"/>
    <lineage>
        <taxon>Bacteria</taxon>
        <taxon>Pseudomonadati</taxon>
        <taxon>Bacteroidota</taxon>
        <taxon>Cytophagia</taxon>
        <taxon>Cytophagales</taxon>
        <taxon>Spirosomataceae</taxon>
        <taxon>Salmonirosea</taxon>
    </lineage>
</organism>
<dbReference type="GO" id="GO:0046491">
    <property type="term" value="P:L-methylmalonyl-CoA metabolic process"/>
    <property type="evidence" value="ECO:0007669"/>
    <property type="project" value="TreeGrafter"/>
</dbReference>
<dbReference type="PANTHER" id="PTHR43048:SF3">
    <property type="entry name" value="METHYLMALONYL-COA EPIMERASE, MITOCHONDRIAL"/>
    <property type="match status" value="1"/>
</dbReference>
<feature type="domain" description="VOC" evidence="2">
    <location>
        <begin position="160"/>
        <end position="312"/>
    </location>
</feature>
<dbReference type="InterPro" id="IPR037523">
    <property type="entry name" value="VOC_core"/>
</dbReference>
<dbReference type="Proteomes" id="UP000479293">
    <property type="component" value="Unassembled WGS sequence"/>
</dbReference>
<dbReference type="Pfam" id="PF00903">
    <property type="entry name" value="Glyoxalase"/>
    <property type="match status" value="1"/>
</dbReference>
<evidence type="ECO:0000256" key="1">
    <source>
        <dbReference type="ARBA" id="ARBA00022723"/>
    </source>
</evidence>
<dbReference type="InterPro" id="IPR051785">
    <property type="entry name" value="MMCE/EMCE_epimerase"/>
</dbReference>
<dbReference type="GO" id="GO:0004493">
    <property type="term" value="F:methylmalonyl-CoA epimerase activity"/>
    <property type="evidence" value="ECO:0007669"/>
    <property type="project" value="TreeGrafter"/>
</dbReference>
<dbReference type="EMBL" id="WHLY01000002">
    <property type="protein sequence ID" value="MPR34457.1"/>
    <property type="molecule type" value="Genomic_DNA"/>
</dbReference>
<dbReference type="GO" id="GO:0046872">
    <property type="term" value="F:metal ion binding"/>
    <property type="evidence" value="ECO:0007669"/>
    <property type="project" value="UniProtKB-KW"/>
</dbReference>
<dbReference type="PROSITE" id="PS51819">
    <property type="entry name" value="VOC"/>
    <property type="match status" value="2"/>
</dbReference>
<dbReference type="AlphaFoldDB" id="A0A7C9BIB4"/>
<dbReference type="Gene3D" id="3.10.180.10">
    <property type="entry name" value="2,3-Dihydroxybiphenyl 1,2-Dioxygenase, domain 1"/>
    <property type="match status" value="2"/>
</dbReference>
<keyword evidence="1" id="KW-0479">Metal-binding</keyword>
<gene>
    <name evidence="3" type="ORF">GBK04_14105</name>
</gene>
<comment type="caution">
    <text evidence="3">The sequence shown here is derived from an EMBL/GenBank/DDBJ whole genome shotgun (WGS) entry which is preliminary data.</text>
</comment>